<sequence>MRSTEVLIVGGGTVGLAAAVFLAHHGVRAEVVERADGPQVHPRATGVGKRTVELLREVGLADVVDSVAIDLREGGLGMITVDTLAAADPSEPASWPSAAPSSSRPPSLAPSGHGRSPFPYTPAALRGTCPQNRLDVVLLAAARERGATVSYGTGLVSFEQDGEGVTAVLSTGERVRARYLVAADGARSEVRTALGIGLSGPGTLGEPIQNVLFRADLGGLIRGRRFAVCRITNPEAPGTLIMIDGEKEWVFHIGLDREPTPDLIRTALGVPDLQVEIVSTLVWRVRAQVADRFRDGRVFLAGDAAHTVPPLGAFGMNTGIADAHNLAWKLASVLRGEAGPALLETYGTERRPVAVLAMEQALLRLTDPALHWDRSPAQAEARARVGAVNAPIVDLGYRYASAAVIDPVPELPSAEDVALDLDGSPGSRVPHAWVADGVSTLDLIRCRFTVLTTPDGSPWLEEADRLGLNAHAVDLPAIPPGGAMLVRPDGFVGWRTAGASATAPDGGPEGLGRALDRLLCRRES</sequence>
<dbReference type="InterPro" id="IPR002938">
    <property type="entry name" value="FAD-bd"/>
</dbReference>
<dbReference type="Gene3D" id="3.40.30.120">
    <property type="match status" value="1"/>
</dbReference>
<evidence type="ECO:0000256" key="2">
    <source>
        <dbReference type="ARBA" id="ARBA00022630"/>
    </source>
</evidence>
<keyword evidence="6" id="KW-0560">Oxidoreductase</keyword>
<accession>A0ABV6U895</accession>
<dbReference type="PANTHER" id="PTHR43004:SF19">
    <property type="entry name" value="BINDING MONOOXYGENASE, PUTATIVE (JCVI)-RELATED"/>
    <property type="match status" value="1"/>
</dbReference>
<organism evidence="6 7">
    <name type="scientific">Sphaerimonospora cavernae</name>
    <dbReference type="NCBI Taxonomy" id="1740611"/>
    <lineage>
        <taxon>Bacteria</taxon>
        <taxon>Bacillati</taxon>
        <taxon>Actinomycetota</taxon>
        <taxon>Actinomycetes</taxon>
        <taxon>Streptosporangiales</taxon>
        <taxon>Streptosporangiaceae</taxon>
        <taxon>Sphaerimonospora</taxon>
    </lineage>
</organism>
<evidence type="ECO:0000256" key="1">
    <source>
        <dbReference type="ARBA" id="ARBA00001974"/>
    </source>
</evidence>
<dbReference type="GO" id="GO:0004497">
    <property type="term" value="F:monooxygenase activity"/>
    <property type="evidence" value="ECO:0007669"/>
    <property type="project" value="UniProtKB-KW"/>
</dbReference>
<evidence type="ECO:0000313" key="7">
    <source>
        <dbReference type="Proteomes" id="UP001589870"/>
    </source>
</evidence>
<comment type="caution">
    <text evidence="6">The sequence shown here is derived from an EMBL/GenBank/DDBJ whole genome shotgun (WGS) entry which is preliminary data.</text>
</comment>
<dbReference type="Pfam" id="PF21274">
    <property type="entry name" value="Rng_hyd_C"/>
    <property type="match status" value="1"/>
</dbReference>
<dbReference type="Proteomes" id="UP001589870">
    <property type="component" value="Unassembled WGS sequence"/>
</dbReference>
<dbReference type="Pfam" id="PF01494">
    <property type="entry name" value="FAD_binding_3"/>
    <property type="match status" value="1"/>
</dbReference>
<evidence type="ECO:0000256" key="3">
    <source>
        <dbReference type="ARBA" id="ARBA00022827"/>
    </source>
</evidence>
<keyword evidence="6" id="KW-0503">Monooxygenase</keyword>
<dbReference type="InterPro" id="IPR036188">
    <property type="entry name" value="FAD/NAD-bd_sf"/>
</dbReference>
<evidence type="ECO:0000259" key="5">
    <source>
        <dbReference type="Pfam" id="PF01494"/>
    </source>
</evidence>
<dbReference type="Gene3D" id="3.50.50.60">
    <property type="entry name" value="FAD/NAD(P)-binding domain"/>
    <property type="match status" value="1"/>
</dbReference>
<feature type="domain" description="FAD-binding" evidence="5">
    <location>
        <begin position="4"/>
        <end position="360"/>
    </location>
</feature>
<comment type="cofactor">
    <cofactor evidence="1">
        <name>FAD</name>
        <dbReference type="ChEBI" id="CHEBI:57692"/>
    </cofactor>
</comment>
<dbReference type="Gene3D" id="3.30.9.10">
    <property type="entry name" value="D-Amino Acid Oxidase, subunit A, domain 2"/>
    <property type="match status" value="1"/>
</dbReference>
<dbReference type="PANTHER" id="PTHR43004">
    <property type="entry name" value="TRK SYSTEM POTASSIUM UPTAKE PROTEIN"/>
    <property type="match status" value="1"/>
</dbReference>
<dbReference type="PRINTS" id="PR00420">
    <property type="entry name" value="RNGMNOXGNASE"/>
</dbReference>
<feature type="region of interest" description="Disordered" evidence="4">
    <location>
        <begin position="89"/>
        <end position="124"/>
    </location>
</feature>
<proteinExistence type="predicted"/>
<dbReference type="InterPro" id="IPR050641">
    <property type="entry name" value="RIFMO-like"/>
</dbReference>
<feature type="compositionally biased region" description="Low complexity" evidence="4">
    <location>
        <begin position="89"/>
        <end position="111"/>
    </location>
</feature>
<dbReference type="RefSeq" id="WP_394302761.1">
    <property type="nucleotide sequence ID" value="NZ_JBHMQT010000044.1"/>
</dbReference>
<keyword evidence="7" id="KW-1185">Reference proteome</keyword>
<dbReference type="SUPFAM" id="SSF51905">
    <property type="entry name" value="FAD/NAD(P)-binding domain"/>
    <property type="match status" value="1"/>
</dbReference>
<keyword evidence="2" id="KW-0285">Flavoprotein</keyword>
<evidence type="ECO:0000313" key="6">
    <source>
        <dbReference type="EMBL" id="MFC0864673.1"/>
    </source>
</evidence>
<name>A0ABV6U895_9ACTN</name>
<keyword evidence="3" id="KW-0274">FAD</keyword>
<dbReference type="EMBL" id="JBHMQT010000044">
    <property type="protein sequence ID" value="MFC0864673.1"/>
    <property type="molecule type" value="Genomic_DNA"/>
</dbReference>
<evidence type="ECO:0000256" key="4">
    <source>
        <dbReference type="SAM" id="MobiDB-lite"/>
    </source>
</evidence>
<protein>
    <submittedName>
        <fullName evidence="6">FAD-dependent monooxygenase</fullName>
    </submittedName>
</protein>
<gene>
    <name evidence="6" type="ORF">ACFHYQ_20485</name>
</gene>
<reference evidence="6 7" key="1">
    <citation type="submission" date="2024-09" db="EMBL/GenBank/DDBJ databases">
        <authorList>
            <person name="Sun Q."/>
            <person name="Mori K."/>
        </authorList>
    </citation>
    <scope>NUCLEOTIDE SEQUENCE [LARGE SCALE GENOMIC DNA]</scope>
    <source>
        <strain evidence="6 7">TBRC 1851</strain>
    </source>
</reference>